<evidence type="ECO:0000256" key="2">
    <source>
        <dbReference type="ARBA" id="ARBA00005645"/>
    </source>
</evidence>
<dbReference type="AlphaFoldDB" id="A0A1B0GGT7"/>
<evidence type="ECO:0000256" key="3">
    <source>
        <dbReference type="ARBA" id="ARBA00022692"/>
    </source>
</evidence>
<dbReference type="VEuPathDB" id="VectorBase:LLONM1_004451"/>
<keyword evidence="4 6" id="KW-1133">Transmembrane helix</keyword>
<name>A0A1B0GGT7_LUTLO</name>
<evidence type="ECO:0000256" key="4">
    <source>
        <dbReference type="ARBA" id="ARBA00022989"/>
    </source>
</evidence>
<accession>A0A1B0GGT7</accession>
<dbReference type="Pfam" id="PF04133">
    <property type="entry name" value="Vps55"/>
    <property type="match status" value="1"/>
</dbReference>
<dbReference type="PANTHER" id="PTHR12050">
    <property type="entry name" value="LEPTIN RECEPTOR-RELATED"/>
    <property type="match status" value="1"/>
</dbReference>
<feature type="transmembrane region" description="Helical" evidence="6">
    <location>
        <begin position="124"/>
        <end position="149"/>
    </location>
</feature>
<organism evidence="7 8">
    <name type="scientific">Lutzomyia longipalpis</name>
    <name type="common">Sand fly</name>
    <dbReference type="NCBI Taxonomy" id="7200"/>
    <lineage>
        <taxon>Eukaryota</taxon>
        <taxon>Metazoa</taxon>
        <taxon>Ecdysozoa</taxon>
        <taxon>Arthropoda</taxon>
        <taxon>Hexapoda</taxon>
        <taxon>Insecta</taxon>
        <taxon>Pterygota</taxon>
        <taxon>Neoptera</taxon>
        <taxon>Endopterygota</taxon>
        <taxon>Diptera</taxon>
        <taxon>Nematocera</taxon>
        <taxon>Psychodoidea</taxon>
        <taxon>Psychodidae</taxon>
        <taxon>Lutzomyia</taxon>
        <taxon>Lutzomyia</taxon>
    </lineage>
</organism>
<dbReference type="GO" id="GO:0016020">
    <property type="term" value="C:membrane"/>
    <property type="evidence" value="ECO:0007669"/>
    <property type="project" value="UniProtKB-SubCell"/>
</dbReference>
<dbReference type="InterPro" id="IPR007262">
    <property type="entry name" value="Vps55/LEPROT"/>
</dbReference>
<feature type="transmembrane region" description="Helical" evidence="6">
    <location>
        <begin position="65"/>
        <end position="84"/>
    </location>
</feature>
<dbReference type="Proteomes" id="UP000092461">
    <property type="component" value="Unassembled WGS sequence"/>
</dbReference>
<feature type="transmembrane region" description="Helical" evidence="6">
    <location>
        <begin position="96"/>
        <end position="118"/>
    </location>
</feature>
<reference evidence="7" key="1">
    <citation type="submission" date="2020-05" db="UniProtKB">
        <authorList>
            <consortium name="EnsemblMetazoa"/>
        </authorList>
    </citation>
    <scope>IDENTIFICATION</scope>
    <source>
        <strain evidence="7">Jacobina</strain>
    </source>
</reference>
<sequence>MEMAISASVTVSIGDDTRGVLRVIPFVSGEEMSTTFDVLVLLAFAGSIGMTLVILACALPQYQQWWPLFVILFYVLSPIPTIVAKRFAAQSQSTSCVELAVFLTMGLIVSCFALPIVLTRTGTILAGACYLTLCGNVVVYVTLLGYFLLFDADDSDYGLW</sequence>
<comment type="subcellular location">
    <subcellularLocation>
        <location evidence="1">Membrane</location>
        <topology evidence="1">Multi-pass membrane protein</topology>
    </subcellularLocation>
</comment>
<comment type="similarity">
    <text evidence="2">Belongs to the OB-RGRP/VPS55 family.</text>
</comment>
<evidence type="ECO:0000256" key="5">
    <source>
        <dbReference type="ARBA" id="ARBA00023136"/>
    </source>
</evidence>
<evidence type="ECO:0000313" key="7">
    <source>
        <dbReference type="EnsemblMetazoa" id="LLOJ000209-PA"/>
    </source>
</evidence>
<dbReference type="EMBL" id="AJWK01000737">
    <property type="status" value="NOT_ANNOTATED_CDS"/>
    <property type="molecule type" value="Genomic_DNA"/>
</dbReference>
<dbReference type="PANTHER" id="PTHR12050:SF0">
    <property type="entry name" value="RH04491P"/>
    <property type="match status" value="1"/>
</dbReference>
<dbReference type="EnsemblMetazoa" id="LLOJ000209-RA">
    <property type="protein sequence ID" value="LLOJ000209-PA"/>
    <property type="gene ID" value="LLOJ000209"/>
</dbReference>
<dbReference type="VEuPathDB" id="VectorBase:LLOJ000209"/>
<keyword evidence="3 6" id="KW-0812">Transmembrane</keyword>
<keyword evidence="5 6" id="KW-0472">Membrane</keyword>
<evidence type="ECO:0000256" key="6">
    <source>
        <dbReference type="SAM" id="Phobius"/>
    </source>
</evidence>
<evidence type="ECO:0000256" key="1">
    <source>
        <dbReference type="ARBA" id="ARBA00004141"/>
    </source>
</evidence>
<feature type="transmembrane region" description="Helical" evidence="6">
    <location>
        <begin position="38"/>
        <end position="59"/>
    </location>
</feature>
<dbReference type="GO" id="GO:0032511">
    <property type="term" value="P:late endosome to vacuole transport via multivesicular body sorting pathway"/>
    <property type="evidence" value="ECO:0007669"/>
    <property type="project" value="TreeGrafter"/>
</dbReference>
<dbReference type="GO" id="GO:0005768">
    <property type="term" value="C:endosome"/>
    <property type="evidence" value="ECO:0007669"/>
    <property type="project" value="TreeGrafter"/>
</dbReference>
<proteinExistence type="inferred from homology"/>
<keyword evidence="8" id="KW-1185">Reference proteome</keyword>
<protein>
    <submittedName>
        <fullName evidence="7">Uncharacterized protein</fullName>
    </submittedName>
</protein>
<evidence type="ECO:0000313" key="8">
    <source>
        <dbReference type="Proteomes" id="UP000092461"/>
    </source>
</evidence>